<dbReference type="SMART" id="SM00387">
    <property type="entry name" value="HATPase_c"/>
    <property type="match status" value="1"/>
</dbReference>
<evidence type="ECO:0000259" key="10">
    <source>
        <dbReference type="PROSITE" id="PS01124"/>
    </source>
</evidence>
<dbReference type="OrthoDB" id="9809670at2"/>
<keyword evidence="8" id="KW-0804">Transcription</keyword>
<dbReference type="InterPro" id="IPR009057">
    <property type="entry name" value="Homeodomain-like_sf"/>
</dbReference>
<dbReference type="InterPro" id="IPR003594">
    <property type="entry name" value="HATPase_dom"/>
</dbReference>
<dbReference type="GO" id="GO:0043565">
    <property type="term" value="F:sequence-specific DNA binding"/>
    <property type="evidence" value="ECO:0007669"/>
    <property type="project" value="InterPro"/>
</dbReference>
<feature type="domain" description="HTH araC/xylS-type" evidence="10">
    <location>
        <begin position="1237"/>
        <end position="1336"/>
    </location>
</feature>
<dbReference type="GO" id="GO:0000155">
    <property type="term" value="F:phosphorelay sensor kinase activity"/>
    <property type="evidence" value="ECO:0007669"/>
    <property type="project" value="InterPro"/>
</dbReference>
<gene>
    <name evidence="13" type="ORF">HMPREF0766_11469</name>
</gene>
<dbReference type="SMART" id="SM00448">
    <property type="entry name" value="REC"/>
    <property type="match status" value="1"/>
</dbReference>
<dbReference type="PANTHER" id="PTHR43547">
    <property type="entry name" value="TWO-COMPONENT HISTIDINE KINASE"/>
    <property type="match status" value="1"/>
</dbReference>
<dbReference type="SMART" id="SM00388">
    <property type="entry name" value="HisKA"/>
    <property type="match status" value="1"/>
</dbReference>
<dbReference type="SUPFAM" id="SSF55874">
    <property type="entry name" value="ATPase domain of HSP90 chaperone/DNA topoisomerase II/histidine kinase"/>
    <property type="match status" value="1"/>
</dbReference>
<dbReference type="EMBL" id="ACHA02000005">
    <property type="protein sequence ID" value="EFK58752.1"/>
    <property type="molecule type" value="Genomic_DNA"/>
</dbReference>
<keyword evidence="7" id="KW-0238">DNA-binding</keyword>
<keyword evidence="5 13" id="KW-0418">Kinase</keyword>
<dbReference type="Pfam" id="PF12833">
    <property type="entry name" value="HTH_18"/>
    <property type="match status" value="1"/>
</dbReference>
<feature type="modified residue" description="4-aspartylphosphate" evidence="9">
    <location>
        <position position="1138"/>
    </location>
</feature>
<organism evidence="13 14">
    <name type="scientific">Sphingobacterium spiritivorum ATCC 33861</name>
    <dbReference type="NCBI Taxonomy" id="525373"/>
    <lineage>
        <taxon>Bacteria</taxon>
        <taxon>Pseudomonadati</taxon>
        <taxon>Bacteroidota</taxon>
        <taxon>Sphingobacteriia</taxon>
        <taxon>Sphingobacteriales</taxon>
        <taxon>Sphingobacteriaceae</taxon>
        <taxon>Sphingobacterium</taxon>
    </lineage>
</organism>
<comment type="caution">
    <text evidence="13">The sequence shown here is derived from an EMBL/GenBank/DDBJ whole genome shotgun (WGS) entry which is preliminary data.</text>
</comment>
<accession>D7VKF0</accession>
<evidence type="ECO:0000313" key="14">
    <source>
        <dbReference type="Proteomes" id="UP000006258"/>
    </source>
</evidence>
<evidence type="ECO:0000256" key="9">
    <source>
        <dbReference type="PROSITE-ProRule" id="PRU00169"/>
    </source>
</evidence>
<dbReference type="InterPro" id="IPR004358">
    <property type="entry name" value="Sig_transdc_His_kin-like_C"/>
</dbReference>
<proteinExistence type="predicted"/>
<evidence type="ECO:0000256" key="8">
    <source>
        <dbReference type="ARBA" id="ARBA00023163"/>
    </source>
</evidence>
<dbReference type="eggNOG" id="COG0745">
    <property type="taxonomic scope" value="Bacteria"/>
</dbReference>
<dbReference type="SUPFAM" id="SSF47384">
    <property type="entry name" value="Homodimeric domain of signal transducing histidine kinase"/>
    <property type="match status" value="1"/>
</dbReference>
<dbReference type="FunFam" id="2.60.40.10:FF:000791">
    <property type="entry name" value="Two-component system sensor histidine kinase/response regulator"/>
    <property type="match status" value="1"/>
</dbReference>
<dbReference type="Gene3D" id="2.60.40.10">
    <property type="entry name" value="Immunoglobulins"/>
    <property type="match status" value="1"/>
</dbReference>
<dbReference type="STRING" id="525373.HMPREF0766_11469"/>
<dbReference type="GeneID" id="95429922"/>
<dbReference type="PROSITE" id="PS00041">
    <property type="entry name" value="HTH_ARAC_FAMILY_1"/>
    <property type="match status" value="1"/>
</dbReference>
<keyword evidence="4" id="KW-0808">Transferase</keyword>
<dbReference type="PROSITE" id="PS50109">
    <property type="entry name" value="HIS_KIN"/>
    <property type="match status" value="1"/>
</dbReference>
<dbReference type="Gene3D" id="1.10.10.60">
    <property type="entry name" value="Homeodomain-like"/>
    <property type="match status" value="1"/>
</dbReference>
<evidence type="ECO:0000256" key="6">
    <source>
        <dbReference type="ARBA" id="ARBA00023015"/>
    </source>
</evidence>
<dbReference type="InterPro" id="IPR036097">
    <property type="entry name" value="HisK_dim/P_sf"/>
</dbReference>
<dbReference type="Pfam" id="PF02518">
    <property type="entry name" value="HATPase_c"/>
    <property type="match status" value="1"/>
</dbReference>
<keyword evidence="3 9" id="KW-0597">Phosphoprotein</keyword>
<dbReference type="PROSITE" id="PS01124">
    <property type="entry name" value="HTH_ARAC_FAMILY_2"/>
    <property type="match status" value="1"/>
</dbReference>
<evidence type="ECO:0000313" key="13">
    <source>
        <dbReference type="EMBL" id="EFK58752.1"/>
    </source>
</evidence>
<dbReference type="eggNOG" id="COG3292">
    <property type="taxonomic scope" value="Bacteria"/>
</dbReference>
<feature type="domain" description="Histidine kinase" evidence="11">
    <location>
        <begin position="840"/>
        <end position="1053"/>
    </location>
</feature>
<dbReference type="InterPro" id="IPR011006">
    <property type="entry name" value="CheY-like_superfamily"/>
</dbReference>
<dbReference type="InterPro" id="IPR015943">
    <property type="entry name" value="WD40/YVTN_repeat-like_dom_sf"/>
</dbReference>
<dbReference type="Gene3D" id="3.40.50.2300">
    <property type="match status" value="1"/>
</dbReference>
<dbReference type="RefSeq" id="WP_002999198.1">
    <property type="nucleotide sequence ID" value="NZ_GL379772.1"/>
</dbReference>
<dbReference type="Pfam" id="PF07494">
    <property type="entry name" value="Reg_prop"/>
    <property type="match status" value="4"/>
</dbReference>
<dbReference type="SUPFAM" id="SSF52172">
    <property type="entry name" value="CheY-like"/>
    <property type="match status" value="1"/>
</dbReference>
<evidence type="ECO:0000256" key="2">
    <source>
        <dbReference type="ARBA" id="ARBA00012438"/>
    </source>
</evidence>
<comment type="catalytic activity">
    <reaction evidence="1">
        <text>ATP + protein L-histidine = ADP + protein N-phospho-L-histidine.</text>
        <dbReference type="EC" id="2.7.13.3"/>
    </reaction>
</comment>
<name>D7VKF0_SPHSI</name>
<evidence type="ECO:0000256" key="1">
    <source>
        <dbReference type="ARBA" id="ARBA00000085"/>
    </source>
</evidence>
<dbReference type="PROSITE" id="PS50110">
    <property type="entry name" value="RESPONSE_REGULATORY"/>
    <property type="match status" value="1"/>
</dbReference>
<dbReference type="InterPro" id="IPR003661">
    <property type="entry name" value="HisK_dim/P_dom"/>
</dbReference>
<dbReference type="InterPro" id="IPR018060">
    <property type="entry name" value="HTH_AraC"/>
</dbReference>
<evidence type="ECO:0000256" key="3">
    <source>
        <dbReference type="ARBA" id="ARBA00022553"/>
    </source>
</evidence>
<dbReference type="InterPro" id="IPR013783">
    <property type="entry name" value="Ig-like_fold"/>
</dbReference>
<dbReference type="InterPro" id="IPR011110">
    <property type="entry name" value="Reg_prop"/>
</dbReference>
<sequence length="1336" mass="151623">MTYKPKLVYFLFLLLLFLPDVLFAQYRFDHLSVADGLSNSTVLSIGQDRRGFMWFGTRDGLNRYDGRTVSHYSNTADDPTTLIDNDYIYSIKEDDTGNIWFGSQKGLSYYSLAQDRFEQINYQVAGKSRPHSFAILCIYITKDKRIFFGTNEGLSYLENNKSRKFIHIGDKEGLVGQQVNTICEDASGNIWVGTDKGLNKIQIGQNHKIAIEQAQLLQPSGPYFVRALACVDDQLYTGIDNKGIIRYDLRKSTLHKYTKENGKLSNNIIRKIIYSKRSGKLYIGTMSGLTIEDLKSGRIDQIHKDLSNSSNLSDNSIKDIFEDKDGSIWLGTNFGGVSVFHPTKSYFKIYRANPYVNSLSGDLISQLKVDRLDNLWIGTEGNGLDYLDRKTQRFTSISGTYRQIRSSTVKSIWVDTDRIWIGLFDGGIDVLGQNGNNILSLSPGLHSLNQGYISSIQRHPDGKYWIGTASNGINIYDSIHQRFSYINDTSKVRLSNNYIKDILIDQTANVWVGTVKGLNVLWKNTTQFELYEIGEEGLTSSYIHCIRESPSKEIWIGTYKGGVYRFDKSTHKFDRWSTQEGLPSPNIMSLEFDEQGMVWVATDKGLARLNPKTGNIQLFDTHDGLPSSEFSLNASTRAHDGRLYFGTYKGLVEINPQQFSGQTKNPEIRLSALKLFNTIVHPHDATHLLDQDISLMPGLTLNYDQNYFTIDFISIDYINQFKIKYRYKLDGFDQEWNNVDQPVASYTNLSPGNYTLLLNATNADGKWGDKPYELTIKVRPPLWQTWWAYVLYALILLSGGYLFDRFRRRQIQLSNELLYQQKYAKDLDGLYQAKLDFFTKISHEIRTPLTLIVAPLDKLMEQLREKETGSYYLSIIKKNVDRLLLMVNELLDFRKIEEGKVELKLQQVMLLPFIQEQVELFQEAFHTGEIRFTLKCTVTEPVYLDPYQFSKVMSNLLVNAIKFTPAGGSISIVAERQQSQVAVVIADTGMGIAEEDLGKVFANFYQSDQVREKGWGIGLSLCKAIVEQHGGTIRVQSTAQKGTAFTILLPASLPDLGAVNPENTIFRHDNTEVSAPFAGQTLIHPKLKRSLLIVEDNRDVADFLLKSLELEYDVYTAANGEEGVQMALEILPQLIISDVSMPKMDGVELTRILKSDPATSHIPVILLTAMDKEVQITAGYLAKANAYIIKPFSIQVLLLQISNQLDHVDRLREKYTESLLNPSSEETYTDLDAVFLKELKSHIENRLEDADLRVTDLIAHMGVSQTAFYKKVKALTGLTIGDFIKILRLNRAAALLQETDLPVSQIAYKVGFNDPKYFSKEFKKYFGKNPTDYSKK</sequence>
<dbReference type="Gene3D" id="2.130.10.10">
    <property type="entry name" value="YVTN repeat-like/Quinoprotein amine dehydrogenase"/>
    <property type="match status" value="2"/>
</dbReference>
<dbReference type="HOGENOM" id="CLU_000445_28_1_10"/>
<dbReference type="Proteomes" id="UP000006258">
    <property type="component" value="Unassembled WGS sequence"/>
</dbReference>
<dbReference type="PRINTS" id="PR00344">
    <property type="entry name" value="BCTRLSENSOR"/>
</dbReference>
<dbReference type="InterPro" id="IPR001789">
    <property type="entry name" value="Sig_transdc_resp-reg_receiver"/>
</dbReference>
<dbReference type="CDD" id="cd00082">
    <property type="entry name" value="HisKA"/>
    <property type="match status" value="1"/>
</dbReference>
<dbReference type="CDD" id="cd00146">
    <property type="entry name" value="PKD"/>
    <property type="match status" value="1"/>
</dbReference>
<evidence type="ECO:0000256" key="7">
    <source>
        <dbReference type="ARBA" id="ARBA00023125"/>
    </source>
</evidence>
<dbReference type="Pfam" id="PF07495">
    <property type="entry name" value="Y_Y_Y"/>
    <property type="match status" value="1"/>
</dbReference>
<evidence type="ECO:0000256" key="4">
    <source>
        <dbReference type="ARBA" id="ARBA00022679"/>
    </source>
</evidence>
<dbReference type="InterPro" id="IPR018062">
    <property type="entry name" value="HTH_AraC-typ_CS"/>
</dbReference>
<dbReference type="EC" id="2.7.13.3" evidence="2"/>
<dbReference type="SMART" id="SM00342">
    <property type="entry name" value="HTH_ARAC"/>
    <property type="match status" value="1"/>
</dbReference>
<evidence type="ECO:0000259" key="11">
    <source>
        <dbReference type="PROSITE" id="PS50109"/>
    </source>
</evidence>
<dbReference type="eggNOG" id="COG5002">
    <property type="taxonomic scope" value="Bacteria"/>
</dbReference>
<dbReference type="SUPFAM" id="SSF63829">
    <property type="entry name" value="Calcium-dependent phosphotriesterase"/>
    <property type="match status" value="3"/>
</dbReference>
<dbReference type="Pfam" id="PF00512">
    <property type="entry name" value="HisKA"/>
    <property type="match status" value="1"/>
</dbReference>
<reference evidence="13" key="1">
    <citation type="submission" date="2010-07" db="EMBL/GenBank/DDBJ databases">
        <authorList>
            <person name="Muzny D."/>
            <person name="Qin X."/>
            <person name="Buhay C."/>
            <person name="Dugan-Rocha S."/>
            <person name="Ding Y."/>
            <person name="Chen G."/>
            <person name="Hawes A."/>
            <person name="Holder M."/>
            <person name="Jhangiani S."/>
            <person name="Johnson A."/>
            <person name="Khan Z."/>
            <person name="Li Z."/>
            <person name="Liu W."/>
            <person name="Liu X."/>
            <person name="Perez L."/>
            <person name="Shen H."/>
            <person name="Wang Q."/>
            <person name="Watt J."/>
            <person name="Xi L."/>
            <person name="Xin Y."/>
            <person name="Zhou J."/>
            <person name="Deng J."/>
            <person name="Jiang H."/>
            <person name="Liu Y."/>
            <person name="Qu J."/>
            <person name="Song X.-Z."/>
            <person name="Zhang L."/>
            <person name="Villasana D."/>
            <person name="Johnson A."/>
            <person name="Liu J."/>
            <person name="Liyanage D."/>
            <person name="Lorensuhewa L."/>
            <person name="Robinson T."/>
            <person name="Song A."/>
            <person name="Song B.-B."/>
            <person name="Dinh H."/>
            <person name="Thornton R."/>
            <person name="Coyle M."/>
            <person name="Francisco L."/>
            <person name="Jackson L."/>
            <person name="Javaid M."/>
            <person name="Korchina V."/>
            <person name="Kovar C."/>
            <person name="Mata R."/>
            <person name="Mathew T."/>
            <person name="Ngo R."/>
            <person name="Nguyen L."/>
            <person name="Nguyen N."/>
            <person name="Okwuonu G."/>
            <person name="Ongeri F."/>
            <person name="Pham C."/>
            <person name="Simmons D."/>
            <person name="Wilczek-Boney K."/>
            <person name="Hale W."/>
            <person name="Jakkamsetti A."/>
            <person name="Pham P."/>
            <person name="Ruth R."/>
            <person name="San Lucas F."/>
            <person name="Warren J."/>
            <person name="Zhang J."/>
            <person name="Zhao Z."/>
            <person name="Zhou C."/>
            <person name="Zhu D."/>
            <person name="Lee S."/>
            <person name="Bess C."/>
            <person name="Blankenburg K."/>
            <person name="Forbes L."/>
            <person name="Fu Q."/>
            <person name="Gubbala S."/>
            <person name="Hirani K."/>
            <person name="Jayaseelan J.C."/>
            <person name="Lara F."/>
            <person name="Munidasa M."/>
            <person name="Palculict T."/>
            <person name="Patil S."/>
            <person name="Pu L.-L."/>
            <person name="Saada N."/>
            <person name="Tang L."/>
            <person name="Weissenberger G."/>
            <person name="Zhu Y."/>
            <person name="Hemphill L."/>
            <person name="Shang Y."/>
            <person name="Youmans B."/>
            <person name="Ayvaz T."/>
            <person name="Ross M."/>
            <person name="Santibanez J."/>
            <person name="Aqrawi P."/>
            <person name="Gross S."/>
            <person name="Joshi V."/>
            <person name="Fowler G."/>
            <person name="Nazareth L."/>
            <person name="Reid J."/>
            <person name="Worley K."/>
            <person name="Petrosino J."/>
            <person name="Highlander S."/>
            <person name="Gibbs R."/>
        </authorList>
    </citation>
    <scope>NUCLEOTIDE SEQUENCE [LARGE SCALE GENOMIC DNA]</scope>
    <source>
        <strain evidence="13">ATCC 33861</strain>
    </source>
</reference>
<dbReference type="Pfam" id="PF00072">
    <property type="entry name" value="Response_reg"/>
    <property type="match status" value="1"/>
</dbReference>
<dbReference type="SUPFAM" id="SSF46689">
    <property type="entry name" value="Homeodomain-like"/>
    <property type="match status" value="1"/>
</dbReference>
<evidence type="ECO:0000259" key="12">
    <source>
        <dbReference type="PROSITE" id="PS50110"/>
    </source>
</evidence>
<feature type="domain" description="Response regulatory" evidence="12">
    <location>
        <begin position="1090"/>
        <end position="1205"/>
    </location>
</feature>
<dbReference type="Gene3D" id="1.10.287.130">
    <property type="match status" value="1"/>
</dbReference>
<evidence type="ECO:0000256" key="5">
    <source>
        <dbReference type="ARBA" id="ARBA00022777"/>
    </source>
</evidence>
<dbReference type="GO" id="GO:0003700">
    <property type="term" value="F:DNA-binding transcription factor activity"/>
    <property type="evidence" value="ECO:0007669"/>
    <property type="project" value="InterPro"/>
</dbReference>
<dbReference type="FunFam" id="3.30.565.10:FF:000006">
    <property type="entry name" value="Sensor histidine kinase WalK"/>
    <property type="match status" value="1"/>
</dbReference>
<dbReference type="FunFam" id="1.10.287.130:FF:000045">
    <property type="entry name" value="Two-component system sensor histidine kinase/response regulator"/>
    <property type="match status" value="1"/>
</dbReference>
<dbReference type="InterPro" id="IPR005467">
    <property type="entry name" value="His_kinase_dom"/>
</dbReference>
<dbReference type="Gene3D" id="3.30.565.10">
    <property type="entry name" value="Histidine kinase-like ATPase, C-terminal domain"/>
    <property type="match status" value="1"/>
</dbReference>
<keyword evidence="6" id="KW-0805">Transcription regulation</keyword>
<dbReference type="InterPro" id="IPR036890">
    <property type="entry name" value="HATPase_C_sf"/>
</dbReference>
<dbReference type="PANTHER" id="PTHR43547:SF2">
    <property type="entry name" value="HYBRID SIGNAL TRANSDUCTION HISTIDINE KINASE C"/>
    <property type="match status" value="1"/>
</dbReference>
<keyword evidence="14" id="KW-1185">Reference proteome</keyword>
<protein>
    <recommendedName>
        <fullName evidence="2">histidine kinase</fullName>
        <ecNumber evidence="2">2.7.13.3</ecNumber>
    </recommendedName>
</protein>
<dbReference type="InterPro" id="IPR011123">
    <property type="entry name" value="Y_Y_Y"/>
</dbReference>